<dbReference type="AlphaFoldDB" id="A0A1M6ZLW7"/>
<name>A0A1M6ZLW7_9BACT</name>
<organism evidence="4 5">
    <name type="scientific">Desulfatibacillum alkenivorans DSM 16219</name>
    <dbReference type="NCBI Taxonomy" id="1121393"/>
    <lineage>
        <taxon>Bacteria</taxon>
        <taxon>Pseudomonadati</taxon>
        <taxon>Thermodesulfobacteriota</taxon>
        <taxon>Desulfobacteria</taxon>
        <taxon>Desulfobacterales</taxon>
        <taxon>Desulfatibacillaceae</taxon>
        <taxon>Desulfatibacillum</taxon>
    </lineage>
</organism>
<dbReference type="Pfam" id="PF04434">
    <property type="entry name" value="SWIM"/>
    <property type="match status" value="1"/>
</dbReference>
<dbReference type="InterPro" id="IPR010982">
    <property type="entry name" value="Lambda_DNA-bd_dom_sf"/>
</dbReference>
<keyword evidence="1" id="KW-0863">Zinc-finger</keyword>
<feature type="compositionally biased region" description="Basic residues" evidence="2">
    <location>
        <begin position="307"/>
        <end position="318"/>
    </location>
</feature>
<dbReference type="InterPro" id="IPR007527">
    <property type="entry name" value="Znf_SWIM"/>
</dbReference>
<reference evidence="5" key="1">
    <citation type="submission" date="2016-11" db="EMBL/GenBank/DDBJ databases">
        <authorList>
            <person name="Varghese N."/>
            <person name="Submissions S."/>
        </authorList>
    </citation>
    <scope>NUCLEOTIDE SEQUENCE [LARGE SCALE GENOMIC DNA]</scope>
    <source>
        <strain evidence="5">DSM 16219</strain>
    </source>
</reference>
<feature type="compositionally biased region" description="Basic and acidic residues" evidence="2">
    <location>
        <begin position="284"/>
        <end position="306"/>
    </location>
</feature>
<dbReference type="PANTHER" id="PTHR38133:SF1">
    <property type="entry name" value="SLR1429 PROTEIN"/>
    <property type="match status" value="1"/>
</dbReference>
<proteinExistence type="predicted"/>
<dbReference type="OrthoDB" id="188274at2"/>
<dbReference type="GO" id="GO:0008270">
    <property type="term" value="F:zinc ion binding"/>
    <property type="evidence" value="ECO:0007669"/>
    <property type="project" value="UniProtKB-KW"/>
</dbReference>
<evidence type="ECO:0000313" key="4">
    <source>
        <dbReference type="EMBL" id="SHL31491.1"/>
    </source>
</evidence>
<dbReference type="PROSITE" id="PS50966">
    <property type="entry name" value="ZF_SWIM"/>
    <property type="match status" value="1"/>
</dbReference>
<evidence type="ECO:0000259" key="3">
    <source>
        <dbReference type="PROSITE" id="PS50966"/>
    </source>
</evidence>
<dbReference type="EMBL" id="FQZU01000059">
    <property type="protein sequence ID" value="SHL31491.1"/>
    <property type="molecule type" value="Genomic_DNA"/>
</dbReference>
<evidence type="ECO:0000256" key="2">
    <source>
        <dbReference type="SAM" id="MobiDB-lite"/>
    </source>
</evidence>
<keyword evidence="5" id="KW-1185">Reference proteome</keyword>
<feature type="compositionally biased region" description="Basic residues" evidence="2">
    <location>
        <begin position="244"/>
        <end position="262"/>
    </location>
</feature>
<dbReference type="RefSeq" id="WP_073478974.1">
    <property type="nucleotide sequence ID" value="NZ_FQZU01000059.1"/>
</dbReference>
<keyword evidence="1" id="KW-0479">Metal-binding</keyword>
<protein>
    <submittedName>
        <fullName evidence="4">Uncharacterized conserved protein, contains Zn finger domain</fullName>
    </submittedName>
</protein>
<gene>
    <name evidence="4" type="ORF">SAMN02745216_05000</name>
</gene>
<dbReference type="PANTHER" id="PTHR38133">
    <property type="entry name" value="SLR1429 PROTEIN"/>
    <property type="match status" value="1"/>
</dbReference>
<evidence type="ECO:0000313" key="5">
    <source>
        <dbReference type="Proteomes" id="UP000183994"/>
    </source>
</evidence>
<feature type="region of interest" description="Disordered" evidence="2">
    <location>
        <begin position="241"/>
        <end position="328"/>
    </location>
</feature>
<dbReference type="Proteomes" id="UP000183994">
    <property type="component" value="Unassembled WGS sequence"/>
</dbReference>
<feature type="domain" description="SWIM-type" evidence="3">
    <location>
        <begin position="141"/>
        <end position="182"/>
    </location>
</feature>
<dbReference type="SUPFAM" id="SSF47413">
    <property type="entry name" value="lambda repressor-like DNA-binding domains"/>
    <property type="match status" value="1"/>
</dbReference>
<sequence length="400" mass="45559">MSRRRFRWAPYVPVAQQREEAQEKLRALQKQGKKVQPIEITGRAIAYTFWGKAWCDHIQSFSDYSNRLPRGRSYVKHGAVVHLEIRKGEIFAKVAGTRLYTVLIYIKTLSPKKWKALKNQCSGQIGSLIELLQGKLSENVMKVVTDRQEGLFPLAKEIRLDCTCPDWAVMCKHVAAVMYGVGARLDESPELLFLLRGVDHMELIDAQAKLIGGAGKGSSGRKRISQNDLEDIFGIEVSEDIKPGRPRKIRRPQPTARIKKAAPPKTGPLNAVEKGPAGNKKQPALHETRREKKSRELQDLLREQRTKAGKRKFKKSKKAPPGSPTGKDIAACREKLRMSPKEFALIMHVSGTTIRSWEQKKERIAMHKRNLESWNIVKGLSREEARKKLFRDYKESIRID</sequence>
<accession>A0A1M6ZLW7</accession>
<dbReference type="STRING" id="1121393.SAMN02745216_05000"/>
<evidence type="ECO:0000256" key="1">
    <source>
        <dbReference type="PROSITE-ProRule" id="PRU00325"/>
    </source>
</evidence>
<dbReference type="GO" id="GO:0003677">
    <property type="term" value="F:DNA binding"/>
    <property type="evidence" value="ECO:0007669"/>
    <property type="project" value="InterPro"/>
</dbReference>
<keyword evidence="1" id="KW-0862">Zinc</keyword>
<dbReference type="Gene3D" id="1.10.260.40">
    <property type="entry name" value="lambda repressor-like DNA-binding domains"/>
    <property type="match status" value="1"/>
</dbReference>